<name>A0A9N9H9L1_9GLOM</name>
<organism evidence="1 2">
    <name type="scientific">Funneliformis caledonium</name>
    <dbReference type="NCBI Taxonomy" id="1117310"/>
    <lineage>
        <taxon>Eukaryota</taxon>
        <taxon>Fungi</taxon>
        <taxon>Fungi incertae sedis</taxon>
        <taxon>Mucoromycota</taxon>
        <taxon>Glomeromycotina</taxon>
        <taxon>Glomeromycetes</taxon>
        <taxon>Glomerales</taxon>
        <taxon>Glomeraceae</taxon>
        <taxon>Funneliformis</taxon>
    </lineage>
</organism>
<accession>A0A9N9H9L1</accession>
<dbReference type="EMBL" id="CAJVPQ010005077">
    <property type="protein sequence ID" value="CAG8663688.1"/>
    <property type="molecule type" value="Genomic_DNA"/>
</dbReference>
<evidence type="ECO:0000313" key="1">
    <source>
        <dbReference type="EMBL" id="CAG8663688.1"/>
    </source>
</evidence>
<sequence>PVEHINDSSKIAVCSSYKDLRLCKPPPNIVKTSLEIENVLMHYRC</sequence>
<comment type="caution">
    <text evidence="1">The sequence shown here is derived from an EMBL/GenBank/DDBJ whole genome shotgun (WGS) entry which is preliminary data.</text>
</comment>
<evidence type="ECO:0000313" key="2">
    <source>
        <dbReference type="Proteomes" id="UP000789570"/>
    </source>
</evidence>
<gene>
    <name evidence="1" type="ORF">FCALED_LOCUS11670</name>
</gene>
<reference evidence="1" key="1">
    <citation type="submission" date="2021-06" db="EMBL/GenBank/DDBJ databases">
        <authorList>
            <person name="Kallberg Y."/>
            <person name="Tangrot J."/>
            <person name="Rosling A."/>
        </authorList>
    </citation>
    <scope>NUCLEOTIDE SEQUENCE</scope>
    <source>
        <strain evidence="1">UK204</strain>
    </source>
</reference>
<protein>
    <submittedName>
        <fullName evidence="1">5926_t:CDS:1</fullName>
    </submittedName>
</protein>
<feature type="non-terminal residue" evidence="1">
    <location>
        <position position="1"/>
    </location>
</feature>
<dbReference type="AlphaFoldDB" id="A0A9N9H9L1"/>
<dbReference type="OrthoDB" id="2304203at2759"/>
<proteinExistence type="predicted"/>
<keyword evidence="2" id="KW-1185">Reference proteome</keyword>
<dbReference type="Proteomes" id="UP000789570">
    <property type="component" value="Unassembled WGS sequence"/>
</dbReference>